<evidence type="ECO:0000259" key="6">
    <source>
        <dbReference type="SMART" id="SM00709"/>
    </source>
</evidence>
<dbReference type="SMART" id="SM00709">
    <property type="entry name" value="Zpr1"/>
    <property type="match status" value="2"/>
</dbReference>
<dbReference type="Gene3D" id="2.60.120.1040">
    <property type="entry name" value="ZPR1, A/B domain"/>
    <property type="match status" value="2"/>
</dbReference>
<dbReference type="InterPro" id="IPR004457">
    <property type="entry name" value="Znf_ZPR1"/>
</dbReference>
<evidence type="ECO:0000313" key="7">
    <source>
        <dbReference type="EMBL" id="GFS93766.1"/>
    </source>
</evidence>
<dbReference type="AlphaFoldDB" id="A0A8X6TCQ2"/>
<keyword evidence="2" id="KW-0479">Metal-binding</keyword>
<accession>A0A8X6TCQ2</accession>
<dbReference type="FunFam" id="2.60.120.1040:FF:000001">
    <property type="entry name" value="Zinc finger protein ZPR1"/>
    <property type="match status" value="1"/>
</dbReference>
<evidence type="ECO:0000313" key="8">
    <source>
        <dbReference type="Proteomes" id="UP000887013"/>
    </source>
</evidence>
<proteinExistence type="inferred from homology"/>
<dbReference type="InterPro" id="IPR042452">
    <property type="entry name" value="ZPR1_Znf1/2"/>
</dbReference>
<feature type="domain" description="Zinc finger ZPR1-type" evidence="6">
    <location>
        <begin position="240"/>
        <end position="392"/>
    </location>
</feature>
<dbReference type="PANTHER" id="PTHR10876">
    <property type="entry name" value="ZINC FINGER PROTEIN ZPR1"/>
    <property type="match status" value="1"/>
</dbReference>
<keyword evidence="3" id="KW-0677">Repeat</keyword>
<evidence type="ECO:0000256" key="3">
    <source>
        <dbReference type="ARBA" id="ARBA00022737"/>
    </source>
</evidence>
<protein>
    <submittedName>
        <fullName evidence="7">Zinc finger protein ZPR1</fullName>
    </submittedName>
</protein>
<organism evidence="7 8">
    <name type="scientific">Nephila pilipes</name>
    <name type="common">Giant wood spider</name>
    <name type="synonym">Nephila maculata</name>
    <dbReference type="NCBI Taxonomy" id="299642"/>
    <lineage>
        <taxon>Eukaryota</taxon>
        <taxon>Metazoa</taxon>
        <taxon>Ecdysozoa</taxon>
        <taxon>Arthropoda</taxon>
        <taxon>Chelicerata</taxon>
        <taxon>Arachnida</taxon>
        <taxon>Araneae</taxon>
        <taxon>Araneomorphae</taxon>
        <taxon>Entelegynae</taxon>
        <taxon>Araneoidea</taxon>
        <taxon>Nephilidae</taxon>
        <taxon>Nephila</taxon>
    </lineage>
</organism>
<dbReference type="GO" id="GO:0005634">
    <property type="term" value="C:nucleus"/>
    <property type="evidence" value="ECO:0007669"/>
    <property type="project" value="TreeGrafter"/>
</dbReference>
<dbReference type="OrthoDB" id="308464at2759"/>
<dbReference type="Gene3D" id="2.20.25.420">
    <property type="entry name" value="ZPR1, zinc finger domain"/>
    <property type="match status" value="2"/>
</dbReference>
<sequence>MTSTHEDPIFRDLSADNEPEVTEIESLCLRCQKNGITKLLLTKIPFYKEVVIMSFCCDHCHWENNELQPASKIQEKGVTYKLKVENSRDLTRVVVKTEWASIFIPELEFEIPSQSQEGTVTNIEGIIERACSGLCSKLEYLKAEDPESATKLEEFLAEMIKLKSGDSSFTFILQDCSGNSFLENLNAPSPDPQLEVSYFERSREEALMLGIYVADDTENESSEQPGEKSDLKDEVLELPTNCYSCNAPCITNMKDVVIMSTVCETCGHKTNDVKSGSGIEPHGYRATLKIDEHKDLTRDVLKSDTCKISIKEIELEVGPAAFGSRYSTVEGILTKIKEQLIESNPFITGDSADIIRREKMEQFLSKIDEIIDGKRKVTFIMDDPCGNSYLQNIGYPDENLVVEKYVRSMEQDEELGLLDMKVENYEES</sequence>
<dbReference type="InterPro" id="IPR040141">
    <property type="entry name" value="ZPR1"/>
</dbReference>
<gene>
    <name evidence="7" type="primary">Zpr1</name>
    <name evidence="7" type="ORF">NPIL_236441</name>
</gene>
<keyword evidence="5" id="KW-0862">Zinc</keyword>
<dbReference type="Pfam" id="PF22794">
    <property type="entry name" value="jr-ZPR1"/>
    <property type="match status" value="2"/>
</dbReference>
<dbReference type="GO" id="GO:0008270">
    <property type="term" value="F:zinc ion binding"/>
    <property type="evidence" value="ECO:0007669"/>
    <property type="project" value="UniProtKB-KW"/>
</dbReference>
<evidence type="ECO:0000256" key="4">
    <source>
        <dbReference type="ARBA" id="ARBA00022771"/>
    </source>
</evidence>
<dbReference type="NCBIfam" id="TIGR00310">
    <property type="entry name" value="ZPR1_znf"/>
    <property type="match status" value="2"/>
</dbReference>
<reference evidence="7" key="1">
    <citation type="submission" date="2020-08" db="EMBL/GenBank/DDBJ databases">
        <title>Multicomponent nature underlies the extraordinary mechanical properties of spider dragline silk.</title>
        <authorList>
            <person name="Kono N."/>
            <person name="Nakamura H."/>
            <person name="Mori M."/>
            <person name="Yoshida Y."/>
            <person name="Ohtoshi R."/>
            <person name="Malay A.D."/>
            <person name="Moran D.A.P."/>
            <person name="Tomita M."/>
            <person name="Numata K."/>
            <person name="Arakawa K."/>
        </authorList>
    </citation>
    <scope>NUCLEOTIDE SEQUENCE</scope>
</reference>
<evidence type="ECO:0000256" key="1">
    <source>
        <dbReference type="ARBA" id="ARBA00008354"/>
    </source>
</evidence>
<evidence type="ECO:0000256" key="5">
    <source>
        <dbReference type="ARBA" id="ARBA00022833"/>
    </source>
</evidence>
<evidence type="ECO:0000256" key="2">
    <source>
        <dbReference type="ARBA" id="ARBA00022723"/>
    </source>
</evidence>
<name>A0A8X6TCQ2_NEPPI</name>
<dbReference type="Proteomes" id="UP000887013">
    <property type="component" value="Unassembled WGS sequence"/>
</dbReference>
<dbReference type="EMBL" id="BMAW01053966">
    <property type="protein sequence ID" value="GFS93766.1"/>
    <property type="molecule type" value="Genomic_DNA"/>
</dbReference>
<dbReference type="InterPro" id="IPR042451">
    <property type="entry name" value="ZPR1_A/B_dom"/>
</dbReference>
<comment type="caution">
    <text evidence="7">The sequence shown here is derived from an EMBL/GenBank/DDBJ whole genome shotgun (WGS) entry which is preliminary data.</text>
</comment>
<feature type="domain" description="Zinc finger ZPR1-type" evidence="6">
    <location>
        <begin position="26"/>
        <end position="184"/>
    </location>
</feature>
<comment type="similarity">
    <text evidence="1">Belongs to the ZPR1 family.</text>
</comment>
<dbReference type="FunFam" id="2.20.25.420:FF:000001">
    <property type="entry name" value="Zinc finger protein ZPR1"/>
    <property type="match status" value="1"/>
</dbReference>
<keyword evidence="8" id="KW-1185">Reference proteome</keyword>
<dbReference type="PANTHER" id="PTHR10876:SF0">
    <property type="entry name" value="ZINC FINGER PROTEIN ZPR1"/>
    <property type="match status" value="1"/>
</dbReference>
<dbReference type="InterPro" id="IPR056180">
    <property type="entry name" value="ZPR1_jr_dom"/>
</dbReference>
<keyword evidence="4" id="KW-0863">Zinc-finger</keyword>
<dbReference type="Pfam" id="PF03367">
    <property type="entry name" value="Zn_ribbon_ZPR1"/>
    <property type="match status" value="2"/>
</dbReference>